<dbReference type="EMBL" id="JABTXY010000024">
    <property type="protein sequence ID" value="NYV42626.1"/>
    <property type="molecule type" value="Genomic_DNA"/>
</dbReference>
<sequence length="156" mass="16526">MRKNLVYLSLALAACAASLPAMAATGSITKTVVPSSIRLYSAGTAPVTSTLFTFQVADFQKGSANPTKTLTLIRFDSAAYPAAYTHTTELCIYQPYQSGPTRCIPVSSGSSSSTTALNDVRFDAGSRISLRHTVTGAPSETLQPSRNESVTVEFSY</sequence>
<dbReference type="Proteomes" id="UP000548673">
    <property type="component" value="Unassembled WGS sequence"/>
</dbReference>
<evidence type="ECO:0000313" key="3">
    <source>
        <dbReference type="EMBL" id="NYV42626.1"/>
    </source>
</evidence>
<dbReference type="GeneID" id="56729988"/>
<dbReference type="AlphaFoldDB" id="A0A6A1TGC3"/>
<dbReference type="PROSITE" id="PS51257">
    <property type="entry name" value="PROKAR_LIPOPROTEIN"/>
    <property type="match status" value="1"/>
</dbReference>
<gene>
    <name evidence="3" type="ORF">HRR37_09610</name>
</gene>
<evidence type="ECO:0000313" key="4">
    <source>
        <dbReference type="Proteomes" id="UP000548673"/>
    </source>
</evidence>
<evidence type="ECO:0000256" key="2">
    <source>
        <dbReference type="SAM" id="SignalP"/>
    </source>
</evidence>
<name>A0A6A1TGC3_CROSK</name>
<feature type="signal peptide" evidence="2">
    <location>
        <begin position="1"/>
        <end position="23"/>
    </location>
</feature>
<protein>
    <recommendedName>
        <fullName evidence="5">Fimbrial protein</fullName>
    </recommendedName>
</protein>
<keyword evidence="2" id="KW-0732">Signal</keyword>
<accession>A0A6A1TGC3</accession>
<dbReference type="RefSeq" id="WP_124753121.1">
    <property type="nucleotide sequence ID" value="NZ_CABMLV010000001.1"/>
</dbReference>
<feature type="chain" id="PRO_5041169489" description="Fimbrial protein" evidence="2">
    <location>
        <begin position="24"/>
        <end position="156"/>
    </location>
</feature>
<feature type="region of interest" description="Disordered" evidence="1">
    <location>
        <begin position="137"/>
        <end position="156"/>
    </location>
</feature>
<comment type="caution">
    <text evidence="3">The sequence shown here is derived from an EMBL/GenBank/DDBJ whole genome shotgun (WGS) entry which is preliminary data.</text>
</comment>
<organism evidence="3 4">
    <name type="scientific">Cronobacter sakazakii</name>
    <name type="common">Enterobacter sakazakii</name>
    <dbReference type="NCBI Taxonomy" id="28141"/>
    <lineage>
        <taxon>Bacteria</taxon>
        <taxon>Pseudomonadati</taxon>
        <taxon>Pseudomonadota</taxon>
        <taxon>Gammaproteobacteria</taxon>
        <taxon>Enterobacterales</taxon>
        <taxon>Enterobacteriaceae</taxon>
        <taxon>Cronobacter</taxon>
    </lineage>
</organism>
<evidence type="ECO:0008006" key="5">
    <source>
        <dbReference type="Google" id="ProtNLM"/>
    </source>
</evidence>
<reference evidence="3 4" key="1">
    <citation type="submission" date="2020-05" db="EMBL/GenBank/DDBJ databases">
        <title>The draft genome of Cronobacter sakazakii strain 145005.</title>
        <authorList>
            <person name="Yang J."/>
            <person name="Liu L."/>
            <person name="Feng Y."/>
            <person name="Zong Z."/>
        </authorList>
    </citation>
    <scope>NUCLEOTIDE SEQUENCE [LARGE SCALE GENOMIC DNA]</scope>
    <source>
        <strain evidence="3 4">145005</strain>
    </source>
</reference>
<evidence type="ECO:0000256" key="1">
    <source>
        <dbReference type="SAM" id="MobiDB-lite"/>
    </source>
</evidence>
<proteinExistence type="predicted"/>